<name>E3JVZ7_PUCGT</name>
<dbReference type="OrthoDB" id="5977743at2759"/>
<evidence type="ECO:0000256" key="1">
    <source>
        <dbReference type="SAM" id="MobiDB-lite"/>
    </source>
</evidence>
<feature type="compositionally biased region" description="Polar residues" evidence="1">
    <location>
        <begin position="261"/>
        <end position="274"/>
    </location>
</feature>
<protein>
    <submittedName>
        <fullName evidence="2">Uncharacterized protein</fullName>
    </submittedName>
</protein>
<evidence type="ECO:0000313" key="2">
    <source>
        <dbReference type="EMBL" id="EFP76222.2"/>
    </source>
</evidence>
<dbReference type="GeneID" id="10533790"/>
<dbReference type="VEuPathDB" id="FungiDB:PGTG_02663"/>
<keyword evidence="3" id="KW-1185">Reference proteome</keyword>
<evidence type="ECO:0000313" key="3">
    <source>
        <dbReference type="Proteomes" id="UP000008783"/>
    </source>
</evidence>
<dbReference type="PANTHER" id="PTHR28297">
    <property type="entry name" value="FUNGAL PROTEIN"/>
    <property type="match status" value="1"/>
</dbReference>
<feature type="region of interest" description="Disordered" evidence="1">
    <location>
        <begin position="39"/>
        <end position="66"/>
    </location>
</feature>
<proteinExistence type="predicted"/>
<dbReference type="EMBL" id="DS178265">
    <property type="protein sequence ID" value="EFP76222.2"/>
    <property type="molecule type" value="Genomic_DNA"/>
</dbReference>
<dbReference type="AlphaFoldDB" id="E3JVZ7"/>
<feature type="region of interest" description="Disordered" evidence="1">
    <location>
        <begin position="241"/>
        <end position="274"/>
    </location>
</feature>
<dbReference type="Pfam" id="PF10445">
    <property type="entry name" value="DUF2456"/>
    <property type="match status" value="1"/>
</dbReference>
<reference evidence="3" key="2">
    <citation type="journal article" date="2011" name="Proc. Natl. Acad. Sci. U.S.A.">
        <title>Obligate biotrophy features unraveled by the genomic analysis of rust fungi.</title>
        <authorList>
            <person name="Duplessis S."/>
            <person name="Cuomo C.A."/>
            <person name="Lin Y.-C."/>
            <person name="Aerts A."/>
            <person name="Tisserant E."/>
            <person name="Veneault-Fourrey C."/>
            <person name="Joly D.L."/>
            <person name="Hacquard S."/>
            <person name="Amselem J."/>
            <person name="Cantarel B.L."/>
            <person name="Chiu R."/>
            <person name="Coutinho P.M."/>
            <person name="Feau N."/>
            <person name="Field M."/>
            <person name="Frey P."/>
            <person name="Gelhaye E."/>
            <person name="Goldberg J."/>
            <person name="Grabherr M.G."/>
            <person name="Kodira C.D."/>
            <person name="Kohler A."/>
            <person name="Kuees U."/>
            <person name="Lindquist E.A."/>
            <person name="Lucas S.M."/>
            <person name="Mago R."/>
            <person name="Mauceli E."/>
            <person name="Morin E."/>
            <person name="Murat C."/>
            <person name="Pangilinan J.L."/>
            <person name="Park R."/>
            <person name="Pearson M."/>
            <person name="Quesneville H."/>
            <person name="Rouhier N."/>
            <person name="Sakthikumar S."/>
            <person name="Salamov A.A."/>
            <person name="Schmutz J."/>
            <person name="Selles B."/>
            <person name="Shapiro H."/>
            <person name="Tanguay P."/>
            <person name="Tuskan G.A."/>
            <person name="Henrissat B."/>
            <person name="Van de Peer Y."/>
            <person name="Rouze P."/>
            <person name="Ellis J.G."/>
            <person name="Dodds P.N."/>
            <person name="Schein J.E."/>
            <person name="Zhong S."/>
            <person name="Hamelin R.C."/>
            <person name="Grigoriev I.V."/>
            <person name="Szabo L.J."/>
            <person name="Martin F."/>
        </authorList>
    </citation>
    <scope>NUCLEOTIDE SEQUENCE [LARGE SCALE GENOMIC DNA]</scope>
    <source>
        <strain evidence="3">CRL 75-36-700-3 / race SCCL</strain>
    </source>
</reference>
<dbReference type="STRING" id="418459.E3JVZ7"/>
<accession>E3JVZ7</accession>
<dbReference type="InParanoid" id="E3JVZ7"/>
<gene>
    <name evidence="2" type="ORF">PGTG_02663</name>
</gene>
<dbReference type="Proteomes" id="UP000008783">
    <property type="component" value="Unassembled WGS sequence"/>
</dbReference>
<dbReference type="HOGENOM" id="CLU_054436_0_0_1"/>
<dbReference type="RefSeq" id="XP_003320641.2">
    <property type="nucleotide sequence ID" value="XM_003320593.2"/>
</dbReference>
<feature type="compositionally biased region" description="Low complexity" evidence="1">
    <location>
        <begin position="39"/>
        <end position="63"/>
    </location>
</feature>
<organism evidence="2 3">
    <name type="scientific">Puccinia graminis f. sp. tritici (strain CRL 75-36-700-3 / race SCCL)</name>
    <name type="common">Black stem rust fungus</name>
    <dbReference type="NCBI Taxonomy" id="418459"/>
    <lineage>
        <taxon>Eukaryota</taxon>
        <taxon>Fungi</taxon>
        <taxon>Dikarya</taxon>
        <taxon>Basidiomycota</taxon>
        <taxon>Pucciniomycotina</taxon>
        <taxon>Pucciniomycetes</taxon>
        <taxon>Pucciniales</taxon>
        <taxon>Pucciniaceae</taxon>
        <taxon>Puccinia</taxon>
    </lineage>
</organism>
<reference key="1">
    <citation type="submission" date="2007-01" db="EMBL/GenBank/DDBJ databases">
        <title>The Genome Sequence of Puccinia graminis f. sp. tritici Strain CRL 75-36-700-3.</title>
        <authorList>
            <consortium name="The Broad Institute Genome Sequencing Platform"/>
            <person name="Birren B."/>
            <person name="Lander E."/>
            <person name="Galagan J."/>
            <person name="Nusbaum C."/>
            <person name="Devon K."/>
            <person name="Cuomo C."/>
            <person name="Jaffe D."/>
            <person name="Butler J."/>
            <person name="Alvarez P."/>
            <person name="Gnerre S."/>
            <person name="Grabherr M."/>
            <person name="Mauceli E."/>
            <person name="Brockman W."/>
            <person name="Young S."/>
            <person name="LaButti K."/>
            <person name="Sykes S."/>
            <person name="DeCaprio D."/>
            <person name="Crawford M."/>
            <person name="Koehrsen M."/>
            <person name="Engels R."/>
            <person name="Montgomery P."/>
            <person name="Pearson M."/>
            <person name="Howarth C."/>
            <person name="Larson L."/>
            <person name="White J."/>
            <person name="Zeng Q."/>
            <person name="Kodira C."/>
            <person name="Yandava C."/>
            <person name="Alvarado L."/>
            <person name="O'Leary S."/>
            <person name="Szabo L."/>
            <person name="Dean R."/>
            <person name="Schein J."/>
        </authorList>
    </citation>
    <scope>NUCLEOTIDE SEQUENCE</scope>
    <source>
        <strain>CRL 75-36-700-3</strain>
    </source>
</reference>
<sequence length="334" mass="36348">MPYTLLVIGTGCDAPTTAEKGHRKSRKSLSIGVHLRDLSMISPSPSSSSLERSRSQQSVSRNRTISPSARKSLEAVRYGSYSISGLPQISPSPSQSRSQDAIEIISLADQVSSDTSATRPDGLDAAEFVIAVEKCIDSDSRLVQNCTNVYLNVRKIQILNQRPTVVVAIWVDENLGNGNFTAPLIKAVYGFVYGLLMNPVCAMIAMGSEDSVRAHREERQQARFKNPEKEAMKTTAAEQVAAVDPSKAMSPPAQDAKPSMAQISNNPPQRVQSLNLSWPPGLLIDALSLIEESKRRADGLSTQQDGQVTRFVKELAGGQNLHIKFSLDEDENNI</sequence>
<dbReference type="KEGG" id="pgr:PGTG_02663"/>
<dbReference type="InterPro" id="IPR018852">
    <property type="entry name" value="DUF2456"/>
</dbReference>
<dbReference type="PANTHER" id="PTHR28297:SF1">
    <property type="entry name" value="FUNGAL PROTEIN"/>
    <property type="match status" value="1"/>
</dbReference>